<keyword evidence="3" id="KW-1185">Reference proteome</keyword>
<keyword evidence="1" id="KW-0472">Membrane</keyword>
<keyword evidence="1" id="KW-0812">Transmembrane</keyword>
<dbReference type="InterPro" id="IPR011726">
    <property type="entry name" value="KdpF"/>
</dbReference>
<evidence type="ECO:0000313" key="2">
    <source>
        <dbReference type="EMBL" id="SIS12583.1"/>
    </source>
</evidence>
<dbReference type="GO" id="GO:0008556">
    <property type="term" value="F:P-type potassium transmembrane transporter activity"/>
    <property type="evidence" value="ECO:0007669"/>
    <property type="project" value="InterPro"/>
</dbReference>
<dbReference type="RefSeq" id="WP_083709996.1">
    <property type="nucleotide sequence ID" value="NZ_FTNT01000008.1"/>
</dbReference>
<proteinExistence type="predicted"/>
<keyword evidence="1" id="KW-1133">Transmembrane helix</keyword>
<dbReference type="EMBL" id="FTNT01000008">
    <property type="protein sequence ID" value="SIS12583.1"/>
    <property type="molecule type" value="Genomic_DNA"/>
</dbReference>
<dbReference type="STRING" id="1344003.SAMN05445060_2850"/>
<accession>A0A1N7GJ06</accession>
<sequence>MTAVGTVNVVLIVVAALAALYLVVALVFPERF</sequence>
<protein>
    <submittedName>
        <fullName evidence="2">F subunit of K+-transporting ATPase (Potass_KdpF)</fullName>
    </submittedName>
</protein>
<dbReference type="AlphaFoldDB" id="A0A1N7GJ06"/>
<organism evidence="2 3">
    <name type="scientific">Williamsia sterculiae</name>
    <dbReference type="NCBI Taxonomy" id="1344003"/>
    <lineage>
        <taxon>Bacteria</taxon>
        <taxon>Bacillati</taxon>
        <taxon>Actinomycetota</taxon>
        <taxon>Actinomycetes</taxon>
        <taxon>Mycobacteriales</taxon>
        <taxon>Nocardiaceae</taxon>
        <taxon>Williamsia</taxon>
    </lineage>
</organism>
<feature type="transmembrane region" description="Helical" evidence="1">
    <location>
        <begin position="6"/>
        <end position="28"/>
    </location>
</feature>
<name>A0A1N7GJ06_9NOCA</name>
<evidence type="ECO:0000256" key="1">
    <source>
        <dbReference type="SAM" id="Phobius"/>
    </source>
</evidence>
<dbReference type="Proteomes" id="UP000186218">
    <property type="component" value="Unassembled WGS sequence"/>
</dbReference>
<reference evidence="2 3" key="1">
    <citation type="submission" date="2017-01" db="EMBL/GenBank/DDBJ databases">
        <authorList>
            <person name="Mah S.A."/>
            <person name="Swanson W.J."/>
            <person name="Moy G.W."/>
            <person name="Vacquier V.D."/>
        </authorList>
    </citation>
    <scope>NUCLEOTIDE SEQUENCE [LARGE SCALE GENOMIC DNA]</scope>
    <source>
        <strain evidence="2 3">CPCC 203464</strain>
    </source>
</reference>
<evidence type="ECO:0000313" key="3">
    <source>
        <dbReference type="Proteomes" id="UP000186218"/>
    </source>
</evidence>
<dbReference type="Pfam" id="PF09604">
    <property type="entry name" value="Potass_KdpF"/>
    <property type="match status" value="1"/>
</dbReference>
<gene>
    <name evidence="2" type="ORF">SAMN05445060_2850</name>
</gene>
<dbReference type="GO" id="GO:0005886">
    <property type="term" value="C:plasma membrane"/>
    <property type="evidence" value="ECO:0007669"/>
    <property type="project" value="InterPro"/>
</dbReference>